<accession>A0ABM1W4W6</accession>
<gene>
    <name evidence="2" type="primary">LOC101851470</name>
</gene>
<proteinExistence type="predicted"/>
<evidence type="ECO:0000313" key="1">
    <source>
        <dbReference type="Proteomes" id="UP000694888"/>
    </source>
</evidence>
<evidence type="ECO:0000313" key="2">
    <source>
        <dbReference type="RefSeq" id="XP_035829709.1"/>
    </source>
</evidence>
<keyword evidence="1" id="KW-1185">Reference proteome</keyword>
<reference evidence="2" key="1">
    <citation type="submission" date="2025-08" db="UniProtKB">
        <authorList>
            <consortium name="RefSeq"/>
        </authorList>
    </citation>
    <scope>IDENTIFICATION</scope>
</reference>
<dbReference type="GeneID" id="101851470"/>
<name>A0ABM1W4W6_APLCA</name>
<sequence length="190" mass="21984">MTSLVSFESLLLDPETPGVVSYNYDEDYEAMSDGAKRMLKEGNAGGCSIMSEAYSFNLIKQKLLINVELWETETKIQYRNRKGKITDYTINFEKRRFAVQVTRAMYHPKDRSVPVKRLKKEIDKKLKGIKESSQNASLRWEKQILHVWCQDSTLSEVVEDAFMNADAVLRGNTILLVSEVLDDYLREKIF</sequence>
<organism evidence="1 2">
    <name type="scientific">Aplysia californica</name>
    <name type="common">California sea hare</name>
    <dbReference type="NCBI Taxonomy" id="6500"/>
    <lineage>
        <taxon>Eukaryota</taxon>
        <taxon>Metazoa</taxon>
        <taxon>Spiralia</taxon>
        <taxon>Lophotrochozoa</taxon>
        <taxon>Mollusca</taxon>
        <taxon>Gastropoda</taxon>
        <taxon>Heterobranchia</taxon>
        <taxon>Euthyneura</taxon>
        <taxon>Tectipleura</taxon>
        <taxon>Aplysiida</taxon>
        <taxon>Aplysioidea</taxon>
        <taxon>Aplysiidae</taxon>
        <taxon>Aplysia</taxon>
    </lineage>
</organism>
<protein>
    <submittedName>
        <fullName evidence="2">AAC-rich mRNA clone AAC4 protein-like</fullName>
    </submittedName>
</protein>
<dbReference type="RefSeq" id="XP_035829709.1">
    <property type="nucleotide sequence ID" value="XM_035973816.1"/>
</dbReference>
<dbReference type="Proteomes" id="UP000694888">
    <property type="component" value="Unplaced"/>
</dbReference>